<sequence length="588" mass="65400">MGKEKKRISIVIIGHVDSGKSTSSGHLIYKCGGIERRMIEKFEKEASDIGKGSFKYAWVMDKVKASRERGMTVDISLCKFETELSDVTIIDAPGHRDFIKNMITGTAQADCAVLVVSASVGEFEAGISKNGQTREHALLAYTLGLKQMIVAINKMDMTEPSFSEARFNEIKNEVSIYIKKIGYQPESVAFVPISGWLGDNMIEPSENMPWYKGWSVERKEGTDTGKTLLEALDAIVPPHRQTGKPLRLPLQDVYKIGGIGTVPVGRVETGILKPNMIVSFAPSNASGEVRSVEMHHTELAEALPGDNVGFNIRGVPIMTVVPFLAYKILPSRTIVRENIRVDHVKEDFNTLIHVLTPILFITKTGVPKPPFLDPGVIHHLTDKPGTLNLLHLFGWFPNARGDYAFVDANSPEEINQRGEIANEFRRFYDELKQTKDKDLSSVTNSHAIITTVPFSAYSIIPAEKIIRDNVRLGHIKEDLDSMIHALTPVLYLTKTGVPKPPFLDPSIVQQLTDKPGTLSLLPLFGCITNNRGDYVFVDANTSEEIALREIASHEIRQLYDELKRVKNGPDIVVEYFLNHPNSDVCNVQ</sequence>
<dbReference type="PROSITE" id="PS51722">
    <property type="entry name" value="G_TR_2"/>
    <property type="match status" value="1"/>
</dbReference>
<dbReference type="InterPro" id="IPR000795">
    <property type="entry name" value="T_Tr_GTP-bd_dom"/>
</dbReference>
<keyword evidence="2" id="KW-0963">Cytoplasm</keyword>
<dbReference type="GO" id="GO:0005525">
    <property type="term" value="F:GTP binding"/>
    <property type="evidence" value="ECO:0007669"/>
    <property type="project" value="UniProtKB-KW"/>
</dbReference>
<dbReference type="PRINTS" id="PR00315">
    <property type="entry name" value="ELONGATNFCT"/>
</dbReference>
<dbReference type="CDD" id="cd03693">
    <property type="entry name" value="EF1_alpha_II"/>
    <property type="match status" value="1"/>
</dbReference>
<dbReference type="PANTHER" id="PTHR23115">
    <property type="entry name" value="TRANSLATION FACTOR"/>
    <property type="match status" value="1"/>
</dbReference>
<name>A0A821AKV8_9BILA</name>
<evidence type="ECO:0000256" key="6">
    <source>
        <dbReference type="ARBA" id="ARBA00023134"/>
    </source>
</evidence>
<evidence type="ECO:0000313" key="8">
    <source>
        <dbReference type="EMBL" id="CAF4579328.1"/>
    </source>
</evidence>
<dbReference type="Gene3D" id="3.40.50.300">
    <property type="entry name" value="P-loop containing nucleotide triphosphate hydrolases"/>
    <property type="match status" value="1"/>
</dbReference>
<feature type="domain" description="Tr-type G" evidence="7">
    <location>
        <begin position="5"/>
        <end position="242"/>
    </location>
</feature>
<dbReference type="FunFam" id="3.40.50.300:FF:000090">
    <property type="entry name" value="Elongation factor 1-alpha"/>
    <property type="match status" value="1"/>
</dbReference>
<protein>
    <recommendedName>
        <fullName evidence="7">Tr-type G domain-containing protein</fullName>
    </recommendedName>
</protein>
<dbReference type="Pfam" id="PF00009">
    <property type="entry name" value="GTP_EFTU"/>
    <property type="match status" value="1"/>
</dbReference>
<organism evidence="8 9">
    <name type="scientific">Rotaria socialis</name>
    <dbReference type="NCBI Taxonomy" id="392032"/>
    <lineage>
        <taxon>Eukaryota</taxon>
        <taxon>Metazoa</taxon>
        <taxon>Spiralia</taxon>
        <taxon>Gnathifera</taxon>
        <taxon>Rotifera</taxon>
        <taxon>Eurotatoria</taxon>
        <taxon>Bdelloidea</taxon>
        <taxon>Philodinida</taxon>
        <taxon>Philodinidae</taxon>
        <taxon>Rotaria</taxon>
    </lineage>
</organism>
<reference evidence="8" key="1">
    <citation type="submission" date="2021-02" db="EMBL/GenBank/DDBJ databases">
        <authorList>
            <person name="Nowell W R."/>
        </authorList>
    </citation>
    <scope>NUCLEOTIDE SEQUENCE</scope>
</reference>
<keyword evidence="6" id="KW-0342">GTP-binding</keyword>
<evidence type="ECO:0000313" key="9">
    <source>
        <dbReference type="Proteomes" id="UP000663848"/>
    </source>
</evidence>
<dbReference type="SUPFAM" id="SSF50447">
    <property type="entry name" value="Translation proteins"/>
    <property type="match status" value="1"/>
</dbReference>
<dbReference type="Proteomes" id="UP000663848">
    <property type="component" value="Unassembled WGS sequence"/>
</dbReference>
<dbReference type="GO" id="GO:0005737">
    <property type="term" value="C:cytoplasm"/>
    <property type="evidence" value="ECO:0007669"/>
    <property type="project" value="UniProtKB-SubCell"/>
</dbReference>
<evidence type="ECO:0000256" key="2">
    <source>
        <dbReference type="ARBA" id="ARBA00022490"/>
    </source>
</evidence>
<accession>A0A821AKV8</accession>
<comment type="subcellular location">
    <subcellularLocation>
        <location evidence="1">Cytoplasm</location>
    </subcellularLocation>
</comment>
<dbReference type="InterPro" id="IPR004161">
    <property type="entry name" value="EFTu-like_2"/>
</dbReference>
<dbReference type="EMBL" id="CAJOBR010001113">
    <property type="protein sequence ID" value="CAF4579328.1"/>
    <property type="molecule type" value="Genomic_DNA"/>
</dbReference>
<evidence type="ECO:0000256" key="3">
    <source>
        <dbReference type="ARBA" id="ARBA00022741"/>
    </source>
</evidence>
<keyword evidence="5" id="KW-0648">Protein biosynthesis</keyword>
<evidence type="ECO:0000256" key="4">
    <source>
        <dbReference type="ARBA" id="ARBA00022768"/>
    </source>
</evidence>
<dbReference type="InterPro" id="IPR027417">
    <property type="entry name" value="P-loop_NTPase"/>
</dbReference>
<dbReference type="GO" id="GO:0003746">
    <property type="term" value="F:translation elongation factor activity"/>
    <property type="evidence" value="ECO:0007669"/>
    <property type="project" value="UniProtKB-KW"/>
</dbReference>
<keyword evidence="3" id="KW-0547">Nucleotide-binding</keyword>
<dbReference type="FunFam" id="2.40.30.10:FF:000003">
    <property type="entry name" value="Elongation factor 1-alpha"/>
    <property type="match status" value="1"/>
</dbReference>
<dbReference type="InterPro" id="IPR050100">
    <property type="entry name" value="TRAFAC_GTPase_members"/>
</dbReference>
<dbReference type="InterPro" id="IPR009000">
    <property type="entry name" value="Transl_B-barrel_sf"/>
</dbReference>
<proteinExistence type="predicted"/>
<dbReference type="CDD" id="cd01883">
    <property type="entry name" value="EF1_alpha"/>
    <property type="match status" value="1"/>
</dbReference>
<dbReference type="GO" id="GO:0003924">
    <property type="term" value="F:GTPase activity"/>
    <property type="evidence" value="ECO:0007669"/>
    <property type="project" value="InterPro"/>
</dbReference>
<dbReference type="AlphaFoldDB" id="A0A821AKV8"/>
<dbReference type="Gene3D" id="2.40.30.10">
    <property type="entry name" value="Translation factors"/>
    <property type="match status" value="1"/>
</dbReference>
<evidence type="ECO:0000256" key="5">
    <source>
        <dbReference type="ARBA" id="ARBA00022917"/>
    </source>
</evidence>
<dbReference type="Pfam" id="PF03144">
    <property type="entry name" value="GTP_EFTU_D2"/>
    <property type="match status" value="1"/>
</dbReference>
<keyword evidence="4" id="KW-0251">Elongation factor</keyword>
<evidence type="ECO:0000256" key="1">
    <source>
        <dbReference type="ARBA" id="ARBA00004496"/>
    </source>
</evidence>
<evidence type="ECO:0000259" key="7">
    <source>
        <dbReference type="PROSITE" id="PS51722"/>
    </source>
</evidence>
<gene>
    <name evidence="8" type="ORF">QYT958_LOCUS10164</name>
</gene>
<dbReference type="SUPFAM" id="SSF52540">
    <property type="entry name" value="P-loop containing nucleoside triphosphate hydrolases"/>
    <property type="match status" value="1"/>
</dbReference>
<comment type="caution">
    <text evidence="8">The sequence shown here is derived from an EMBL/GenBank/DDBJ whole genome shotgun (WGS) entry which is preliminary data.</text>
</comment>